<reference evidence="2" key="2">
    <citation type="submission" date="2025-05" db="UniProtKB">
        <authorList>
            <consortium name="EnsemblMetazoa"/>
        </authorList>
    </citation>
    <scope>IDENTIFICATION</scope>
    <source>
        <strain evidence="2">Foshan</strain>
    </source>
</reference>
<dbReference type="EnsemblMetazoa" id="AALFPA23_008951.R12257">
    <property type="protein sequence ID" value="AALFPA23_008951.P12257"/>
    <property type="gene ID" value="AALFPA23_008951"/>
</dbReference>
<keyword evidence="3" id="KW-1185">Reference proteome</keyword>
<dbReference type="GeneID" id="115258065"/>
<evidence type="ECO:0000313" key="3">
    <source>
        <dbReference type="Proteomes" id="UP000069940"/>
    </source>
</evidence>
<dbReference type="Proteomes" id="UP000069940">
    <property type="component" value="Unassembled WGS sequence"/>
</dbReference>
<keyword evidence="1" id="KW-0732">Signal</keyword>
<name>A0ABM1YGN0_AEDAL</name>
<feature type="signal peptide" evidence="1">
    <location>
        <begin position="1"/>
        <end position="18"/>
    </location>
</feature>
<dbReference type="RefSeq" id="XP_062707391.1">
    <property type="nucleotide sequence ID" value="XM_062851407.1"/>
</dbReference>
<evidence type="ECO:0000256" key="1">
    <source>
        <dbReference type="SAM" id="SignalP"/>
    </source>
</evidence>
<organism evidence="2 3">
    <name type="scientific">Aedes albopictus</name>
    <name type="common">Asian tiger mosquito</name>
    <name type="synonym">Stegomyia albopicta</name>
    <dbReference type="NCBI Taxonomy" id="7160"/>
    <lineage>
        <taxon>Eukaryota</taxon>
        <taxon>Metazoa</taxon>
        <taxon>Ecdysozoa</taxon>
        <taxon>Arthropoda</taxon>
        <taxon>Hexapoda</taxon>
        <taxon>Insecta</taxon>
        <taxon>Pterygota</taxon>
        <taxon>Neoptera</taxon>
        <taxon>Endopterygota</taxon>
        <taxon>Diptera</taxon>
        <taxon>Nematocera</taxon>
        <taxon>Culicoidea</taxon>
        <taxon>Culicidae</taxon>
        <taxon>Culicinae</taxon>
        <taxon>Aedini</taxon>
        <taxon>Aedes</taxon>
        <taxon>Stegomyia</taxon>
    </lineage>
</organism>
<accession>A0ABM1YGN0</accession>
<evidence type="ECO:0000313" key="2">
    <source>
        <dbReference type="EnsemblMetazoa" id="AALFPA23_008951.P12257"/>
    </source>
</evidence>
<proteinExistence type="predicted"/>
<evidence type="ECO:0008006" key="4">
    <source>
        <dbReference type="Google" id="ProtNLM"/>
    </source>
</evidence>
<protein>
    <recommendedName>
        <fullName evidence="4">Secreted protein</fullName>
    </recommendedName>
</protein>
<feature type="chain" id="PRO_5047042171" description="Secreted protein" evidence="1">
    <location>
        <begin position="19"/>
        <end position="522"/>
    </location>
</feature>
<sequence>MKSLLLVIGFINFSPVAPFFGLNVQGGFKTETDISTAALAITKPFASLKTPIANLNKSLPLSTVTLDDAAMGITFLYNGLVGPIDSFVQVIADCALDKSTFSTFLFDRIFVTLFVAEQFLDDTAQYLSMVVAFSPTTGGDIKAQFGEIEVIVHDLSSTMGVFEEAVASIRSNAQITPNTIYSVLNKFRLANLIGALDAFSYQMNILKGQMADVISIIMTADGFMSSYTTTLTSAFASLDTSLSNSYNTITNAGSAFVKQIFSTVTQLSTTVDSFQNQIRAFTDDIIKPNSTAIISLTNEHTFFYNYFMDVLRPNSEEEFNSVAYMITDSVQTAAKDILYNAYQTLNNAMRNLPATASTCVNTYLTPMVNSISSNIPTMGSCLNLVDPTSVANDQTALLNKLLADRLSYVTAWTNAISGVTSNSAASVRKTATLKLLTVMSTIQQQTRIPNSRFLRSFQETPSGNIDVHQPALATSYSIFAQLVSNFNSRQNRVIMCLTLKGVDLSAMVISASNGYFGCIRGY</sequence>
<reference evidence="3" key="1">
    <citation type="journal article" date="2015" name="Proc. Natl. Acad. Sci. U.S.A.">
        <title>Genome sequence of the Asian Tiger mosquito, Aedes albopictus, reveals insights into its biology, genetics, and evolution.</title>
        <authorList>
            <person name="Chen X.G."/>
            <person name="Jiang X."/>
            <person name="Gu J."/>
            <person name="Xu M."/>
            <person name="Wu Y."/>
            <person name="Deng Y."/>
            <person name="Zhang C."/>
            <person name="Bonizzoni M."/>
            <person name="Dermauw W."/>
            <person name="Vontas J."/>
            <person name="Armbruster P."/>
            <person name="Huang X."/>
            <person name="Yang Y."/>
            <person name="Zhang H."/>
            <person name="He W."/>
            <person name="Peng H."/>
            <person name="Liu Y."/>
            <person name="Wu K."/>
            <person name="Chen J."/>
            <person name="Lirakis M."/>
            <person name="Topalis P."/>
            <person name="Van Leeuwen T."/>
            <person name="Hall A.B."/>
            <person name="Jiang X."/>
            <person name="Thorpe C."/>
            <person name="Mueller R.L."/>
            <person name="Sun C."/>
            <person name="Waterhouse R.M."/>
            <person name="Yan G."/>
            <person name="Tu Z.J."/>
            <person name="Fang X."/>
            <person name="James A.A."/>
        </authorList>
    </citation>
    <scope>NUCLEOTIDE SEQUENCE [LARGE SCALE GENOMIC DNA]</scope>
    <source>
        <strain evidence="3">Foshan</strain>
    </source>
</reference>